<gene>
    <name evidence="1" type="ORF">OWV82_021038</name>
</gene>
<accession>A0ACC1X8K0</accession>
<reference evidence="1 2" key="1">
    <citation type="journal article" date="2023" name="Science">
        <title>Complex scaffold remodeling in plant triterpene biosynthesis.</title>
        <authorList>
            <person name="De La Pena R."/>
            <person name="Hodgson H."/>
            <person name="Liu J.C."/>
            <person name="Stephenson M.J."/>
            <person name="Martin A.C."/>
            <person name="Owen C."/>
            <person name="Harkess A."/>
            <person name="Leebens-Mack J."/>
            <person name="Jimenez L.E."/>
            <person name="Osbourn A."/>
            <person name="Sattely E.S."/>
        </authorList>
    </citation>
    <scope>NUCLEOTIDE SEQUENCE [LARGE SCALE GENOMIC DNA]</scope>
    <source>
        <strain evidence="2">cv. JPN11</strain>
        <tissue evidence="1">Leaf</tissue>
    </source>
</reference>
<sequence length="77" mass="9318">MNYRDHQRSDHQNQHNWRWRLLQQEEEEEEAIRCHLSCDRSPSITWSVPLLPSQISLPRMRYGEMAQQQRNASSLLD</sequence>
<organism evidence="1 2">
    <name type="scientific">Melia azedarach</name>
    <name type="common">Chinaberry tree</name>
    <dbReference type="NCBI Taxonomy" id="155640"/>
    <lineage>
        <taxon>Eukaryota</taxon>
        <taxon>Viridiplantae</taxon>
        <taxon>Streptophyta</taxon>
        <taxon>Embryophyta</taxon>
        <taxon>Tracheophyta</taxon>
        <taxon>Spermatophyta</taxon>
        <taxon>Magnoliopsida</taxon>
        <taxon>eudicotyledons</taxon>
        <taxon>Gunneridae</taxon>
        <taxon>Pentapetalae</taxon>
        <taxon>rosids</taxon>
        <taxon>malvids</taxon>
        <taxon>Sapindales</taxon>
        <taxon>Meliaceae</taxon>
        <taxon>Melia</taxon>
    </lineage>
</organism>
<keyword evidence="2" id="KW-1185">Reference proteome</keyword>
<comment type="caution">
    <text evidence="1">The sequence shown here is derived from an EMBL/GenBank/DDBJ whole genome shotgun (WGS) entry which is preliminary data.</text>
</comment>
<evidence type="ECO:0000313" key="2">
    <source>
        <dbReference type="Proteomes" id="UP001164539"/>
    </source>
</evidence>
<protein>
    <submittedName>
        <fullName evidence="1">Uncharacterized protein</fullName>
    </submittedName>
</protein>
<dbReference type="Proteomes" id="UP001164539">
    <property type="component" value="Chromosome 11"/>
</dbReference>
<name>A0ACC1X8K0_MELAZ</name>
<proteinExistence type="predicted"/>
<dbReference type="EMBL" id="CM051404">
    <property type="protein sequence ID" value="KAJ4707531.1"/>
    <property type="molecule type" value="Genomic_DNA"/>
</dbReference>
<evidence type="ECO:0000313" key="1">
    <source>
        <dbReference type="EMBL" id="KAJ4707531.1"/>
    </source>
</evidence>